<evidence type="ECO:0000256" key="11">
    <source>
        <dbReference type="ARBA" id="ARBA00023204"/>
    </source>
</evidence>
<dbReference type="EC" id="3.1.11.5" evidence="15"/>
<dbReference type="InterPro" id="IPR000212">
    <property type="entry name" value="DNA_helicase_UvrD/REP"/>
</dbReference>
<feature type="binding site" evidence="15">
    <location>
        <position position="1058"/>
    </location>
    <ligand>
        <name>Mg(2+)</name>
        <dbReference type="ChEBI" id="CHEBI:18420"/>
    </ligand>
</feature>
<dbReference type="Pfam" id="PF12705">
    <property type="entry name" value="PDDEXK_1"/>
    <property type="match status" value="1"/>
</dbReference>
<comment type="catalytic activity">
    <reaction evidence="14 15">
        <text>ATP + H2O = ADP + phosphate + H(+)</text>
        <dbReference type="Rhea" id="RHEA:13065"/>
        <dbReference type="ChEBI" id="CHEBI:15377"/>
        <dbReference type="ChEBI" id="CHEBI:15378"/>
        <dbReference type="ChEBI" id="CHEBI:30616"/>
        <dbReference type="ChEBI" id="CHEBI:43474"/>
        <dbReference type="ChEBI" id="CHEBI:456216"/>
        <dbReference type="EC" id="5.6.2.4"/>
    </reaction>
</comment>
<dbReference type="InterPro" id="IPR011604">
    <property type="entry name" value="PDDEXK-like_dom_sf"/>
</dbReference>
<comment type="subunit">
    <text evidence="15">Heterotrimer of RecB, RecC and RecD. All subunits contribute to DNA-binding. Interacts with RecA.</text>
</comment>
<dbReference type="InterPro" id="IPR004586">
    <property type="entry name" value="RecB"/>
</dbReference>
<comment type="catalytic activity">
    <reaction evidence="13 15">
        <text>Couples ATP hydrolysis with the unwinding of duplex DNA by translocating in the 3'-5' direction.</text>
        <dbReference type="EC" id="5.6.2.4"/>
    </reaction>
</comment>
<dbReference type="Gene3D" id="3.90.320.10">
    <property type="match status" value="1"/>
</dbReference>
<feature type="region of interest" description="DNA-binding and helicase activity, interacts with RecC" evidence="15">
    <location>
        <begin position="1"/>
        <end position="1004"/>
    </location>
</feature>
<dbReference type="Pfam" id="PF13361">
    <property type="entry name" value="UvrD_C"/>
    <property type="match status" value="1"/>
</dbReference>
<dbReference type="InterPro" id="IPR011335">
    <property type="entry name" value="Restrct_endonuc-II-like"/>
</dbReference>
<feature type="binding site" evidence="16">
    <location>
        <begin position="29"/>
        <end position="36"/>
    </location>
    <ligand>
        <name>ATP</name>
        <dbReference type="ChEBI" id="CHEBI:30616"/>
    </ligand>
</feature>
<dbReference type="InterPro" id="IPR014016">
    <property type="entry name" value="UvrD-like_ATP-bd"/>
</dbReference>
<evidence type="ECO:0000256" key="16">
    <source>
        <dbReference type="PROSITE-ProRule" id="PRU00560"/>
    </source>
</evidence>
<evidence type="ECO:0000256" key="12">
    <source>
        <dbReference type="ARBA" id="ARBA00023235"/>
    </source>
</evidence>
<feature type="binding site" evidence="15">
    <location>
        <position position="1194"/>
    </location>
    <ligand>
        <name>Mg(2+)</name>
        <dbReference type="ChEBI" id="CHEBI:18420"/>
    </ligand>
</feature>
<keyword evidence="12 15" id="KW-0413">Isomerase</keyword>
<evidence type="ECO:0000256" key="13">
    <source>
        <dbReference type="ARBA" id="ARBA00034617"/>
    </source>
</evidence>
<keyword evidence="5 15" id="KW-0378">Hydrolase</keyword>
<evidence type="ECO:0000259" key="18">
    <source>
        <dbReference type="PROSITE" id="PS51217"/>
    </source>
</evidence>
<keyword evidence="10 15" id="KW-0238">DNA-binding</keyword>
<dbReference type="Gene3D" id="1.10.486.10">
    <property type="entry name" value="PCRA, domain 4"/>
    <property type="match status" value="1"/>
</dbReference>
<keyword evidence="3 15" id="KW-0547">Nucleotide-binding</keyword>
<keyword evidence="11 15" id="KW-0234">DNA repair</keyword>
<accession>A0ABW8U575</accession>
<feature type="domain" description="UvrD-like helicase ATP-binding" evidence="17">
    <location>
        <begin position="8"/>
        <end position="532"/>
    </location>
</feature>
<evidence type="ECO:0000256" key="7">
    <source>
        <dbReference type="ARBA" id="ARBA00022839"/>
    </source>
</evidence>
<dbReference type="Gene3D" id="1.10.3170.10">
    <property type="entry name" value="Recbcd, chain B, domain 2"/>
    <property type="match status" value="1"/>
</dbReference>
<feature type="binding site" evidence="15">
    <location>
        <position position="1207"/>
    </location>
    <ligand>
        <name>Mg(2+)</name>
        <dbReference type="ChEBI" id="CHEBI:18420"/>
    </ligand>
</feature>
<evidence type="ECO:0000256" key="3">
    <source>
        <dbReference type="ARBA" id="ARBA00022741"/>
    </source>
</evidence>
<evidence type="ECO:0000313" key="20">
    <source>
        <dbReference type="Proteomes" id="UP001624684"/>
    </source>
</evidence>
<evidence type="ECO:0000256" key="2">
    <source>
        <dbReference type="ARBA" id="ARBA00022723"/>
    </source>
</evidence>
<keyword evidence="6 15" id="KW-0347">Helicase</keyword>
<dbReference type="InterPro" id="IPR038726">
    <property type="entry name" value="PDDEXK_AddAB-type"/>
</dbReference>
<dbReference type="Pfam" id="PF00580">
    <property type="entry name" value="UvrD-helicase"/>
    <property type="match status" value="1"/>
</dbReference>
<comment type="domain">
    <text evidence="15">The C-terminal domain has nuclease activity and interacts with RecD. It interacts with RecA, facilitating its loading onto ssDNA.</text>
</comment>
<keyword evidence="7 15" id="KW-0269">Exonuclease</keyword>
<dbReference type="InterPro" id="IPR027417">
    <property type="entry name" value="P-loop_NTPase"/>
</dbReference>
<name>A0ABW8U575_9GAMM</name>
<feature type="active site" description="For nuclease activity" evidence="15">
    <location>
        <position position="1207"/>
    </location>
</feature>
<evidence type="ECO:0000256" key="1">
    <source>
        <dbReference type="ARBA" id="ARBA00022722"/>
    </source>
</evidence>
<dbReference type="CDD" id="cd22352">
    <property type="entry name" value="RecB_C-like"/>
    <property type="match status" value="1"/>
</dbReference>
<organism evidence="19 20">
    <name type="scientific">Moraxella oculi</name>
    <dbReference type="NCBI Taxonomy" id="2940516"/>
    <lineage>
        <taxon>Bacteria</taxon>
        <taxon>Pseudomonadati</taxon>
        <taxon>Pseudomonadota</taxon>
        <taxon>Gammaproteobacteria</taxon>
        <taxon>Moraxellales</taxon>
        <taxon>Moraxellaceae</taxon>
        <taxon>Moraxella</taxon>
    </lineage>
</organism>
<evidence type="ECO:0000256" key="15">
    <source>
        <dbReference type="HAMAP-Rule" id="MF_01485"/>
    </source>
</evidence>
<keyword evidence="2 15" id="KW-0479">Metal-binding</keyword>
<comment type="function">
    <text evidence="15">A helicase/nuclease that prepares dsDNA breaks (DSB) for recombinational DNA repair. Binds to DSBs and unwinds DNA via a highly rapid and processive ATP-dependent bidirectional helicase activity. Unwinds dsDNA until it encounters a Chi (crossover hotspot instigator) sequence from the 3' direction. Cuts ssDNA a few nucleotides 3' to the Chi site. The properties and activities of the enzyme are changed at Chi. The Chi-altered holoenzyme produces a long 3'-ssDNA overhang and facilitates RecA-binding to the ssDNA for homologous DNA recombination and repair. Holoenzyme degrades any linearized DNA that is unable to undergo homologous recombination. In the holoenzyme this subunit contributes ATPase, 3'-5' helicase, exonuclease activity and loads RecA onto ssDNA.</text>
</comment>
<reference evidence="19 20" key="1">
    <citation type="submission" date="2024-11" db="EMBL/GenBank/DDBJ databases">
        <title>First Report of Moraxella oculi in Brazil in an Infectious Bovine Keratoconjunctivitis Outbreak.</title>
        <authorList>
            <person name="Carvalho C.V."/>
            <person name="Domingues R."/>
            <person name="Coutinho C."/>
            <person name="Honorio N.T.B.S."/>
            <person name="Faza D.R.L.R."/>
            <person name="Carvalho W.A."/>
            <person name="Machado A.B.F."/>
            <person name="Martins M.F."/>
            <person name="Gaspar E.B."/>
        </authorList>
    </citation>
    <scope>NUCLEOTIDE SEQUENCE [LARGE SCALE GENOMIC DNA]</scope>
    <source>
        <strain evidence="19 20">2117LE</strain>
    </source>
</reference>
<dbReference type="PANTHER" id="PTHR11070:SF23">
    <property type="entry name" value="RECBCD ENZYME SUBUNIT RECB"/>
    <property type="match status" value="1"/>
</dbReference>
<comment type="catalytic activity">
    <reaction evidence="15">
        <text>Exonucleolytic cleavage (in the presence of ATP) in either 5'- to 3'- or 3'- to 5'-direction to yield 5'-phosphooligonucleotides.</text>
        <dbReference type="EC" id="3.1.11.5"/>
    </reaction>
</comment>
<keyword evidence="1 15" id="KW-0540">Nuclease</keyword>
<proteinExistence type="inferred from homology"/>
<comment type="miscellaneous">
    <text evidence="15">In the RecBCD complex, RecB has a slow 3'-5' helicase, an exonuclease activity and loads RecA onto ssDNA, RecD has a fast 5'-3' helicase activity, while RecC stimulates the ATPase and processivity of the RecB helicase and contributes to recognition of the Chi site.</text>
</comment>
<dbReference type="PANTHER" id="PTHR11070">
    <property type="entry name" value="UVRD / RECB / PCRA DNA HELICASE FAMILY MEMBER"/>
    <property type="match status" value="1"/>
</dbReference>
<evidence type="ECO:0000256" key="5">
    <source>
        <dbReference type="ARBA" id="ARBA00022801"/>
    </source>
</evidence>
<dbReference type="SUPFAM" id="SSF52540">
    <property type="entry name" value="P-loop containing nucleoside triphosphate hydrolases"/>
    <property type="match status" value="1"/>
</dbReference>
<gene>
    <name evidence="15" type="primary">recB</name>
    <name evidence="19" type="ORF">ACJHVH_04710</name>
</gene>
<dbReference type="RefSeq" id="WP_407068954.1">
    <property type="nucleotide sequence ID" value="NZ_JBJJXE010000005.1"/>
</dbReference>
<evidence type="ECO:0000313" key="19">
    <source>
        <dbReference type="EMBL" id="MFL1732296.1"/>
    </source>
</evidence>
<dbReference type="EC" id="5.6.2.4" evidence="15"/>
<dbReference type="Gene3D" id="3.40.50.300">
    <property type="entry name" value="P-loop containing nucleotide triphosphate hydrolases"/>
    <property type="match status" value="3"/>
</dbReference>
<evidence type="ECO:0000256" key="8">
    <source>
        <dbReference type="ARBA" id="ARBA00022840"/>
    </source>
</evidence>
<evidence type="ECO:0000259" key="17">
    <source>
        <dbReference type="PROSITE" id="PS51198"/>
    </source>
</evidence>
<feature type="region of interest" description="Nuclease activity, interacts with RecD and RecA" evidence="15">
    <location>
        <begin position="1005"/>
        <end position="1301"/>
    </location>
</feature>
<keyword evidence="8 15" id="KW-0067">ATP-binding</keyword>
<evidence type="ECO:0000256" key="10">
    <source>
        <dbReference type="ARBA" id="ARBA00023125"/>
    </source>
</evidence>
<comment type="cofactor">
    <cofactor evidence="15">
        <name>Mg(2+)</name>
        <dbReference type="ChEBI" id="CHEBI:18420"/>
    </cofactor>
    <text evidence="15">Binds 1 Mg(2+) ion per subunit.</text>
</comment>
<evidence type="ECO:0000256" key="9">
    <source>
        <dbReference type="ARBA" id="ARBA00022842"/>
    </source>
</evidence>
<feature type="domain" description="UvrD-like helicase C-terminal" evidence="18">
    <location>
        <begin position="560"/>
        <end position="846"/>
    </location>
</feature>
<keyword evidence="4 15" id="KW-0227">DNA damage</keyword>
<keyword evidence="9 15" id="KW-0460">Magnesium</keyword>
<dbReference type="PROSITE" id="PS51198">
    <property type="entry name" value="UVRD_HELICASE_ATP_BIND"/>
    <property type="match status" value="1"/>
</dbReference>
<dbReference type="HAMAP" id="MF_01485">
    <property type="entry name" value="RecB"/>
    <property type="match status" value="1"/>
</dbReference>
<keyword evidence="20" id="KW-1185">Reference proteome</keyword>
<comment type="domain">
    <text evidence="15">The N-terminal DNA-binding domain is a ssDNA-dependent ATPase and has ATP-dependent 3'-5' helicase function. This domain interacts with RecC.</text>
</comment>
<dbReference type="InterPro" id="IPR014017">
    <property type="entry name" value="DNA_helicase_UvrD-like_C"/>
</dbReference>
<dbReference type="PROSITE" id="PS51217">
    <property type="entry name" value="UVRD_HELICASE_CTER"/>
    <property type="match status" value="1"/>
</dbReference>
<dbReference type="EMBL" id="JBJJXE010000005">
    <property type="protein sequence ID" value="MFL1732296.1"/>
    <property type="molecule type" value="Genomic_DNA"/>
</dbReference>
<dbReference type="Proteomes" id="UP001624684">
    <property type="component" value="Unassembled WGS sequence"/>
</dbReference>
<protein>
    <recommendedName>
        <fullName evidence="15">RecBCD enzyme subunit RecB</fullName>
        <ecNumber evidence="15">3.1.11.5</ecNumber>
        <ecNumber evidence="15">5.6.2.4</ecNumber>
    </recommendedName>
    <alternativeName>
        <fullName evidence="15">DNA 3'-5' helicase subunit RecB</fullName>
    </alternativeName>
    <alternativeName>
        <fullName evidence="15">Exonuclease V subunit RecB</fullName>
        <shortName evidence="15">ExoV subunit RecB</shortName>
    </alternativeName>
    <alternativeName>
        <fullName evidence="15">Helicase/nuclease RecBCD subunit RecB</fullName>
    </alternativeName>
</protein>
<evidence type="ECO:0000256" key="6">
    <source>
        <dbReference type="ARBA" id="ARBA00022806"/>
    </source>
</evidence>
<comment type="similarity">
    <text evidence="15">Belongs to the helicase family. UvrD subfamily.</text>
</comment>
<evidence type="ECO:0000256" key="14">
    <source>
        <dbReference type="ARBA" id="ARBA00048988"/>
    </source>
</evidence>
<comment type="caution">
    <text evidence="19">The sequence shown here is derived from an EMBL/GenBank/DDBJ whole genome shotgun (WGS) entry which is preliminary data.</text>
</comment>
<evidence type="ECO:0000256" key="4">
    <source>
        <dbReference type="ARBA" id="ARBA00022763"/>
    </source>
</evidence>
<dbReference type="SUPFAM" id="SSF52980">
    <property type="entry name" value="Restriction endonuclease-like"/>
    <property type="match status" value="1"/>
</dbReference>
<sequence length="1301" mass="148780">MTNSTTPTTSTTTLPAIACTLKGAYLIEASAGTGKTWTLTGIILRLLVEEKYAPERIVATTFTRAAAAEMQERIQERLVVFYRYLNWIKSKQSLHDSWFDASMDIQERLDDIVSQASMANVEGFEDPINVHLIGYLLNQDVKDFDEAIRRVGLLLATLDKLFVGTLDSLAQKWLKEFSAEIGHRSKMDILYDSADMTTAIIHDALRHTHAHVMTQEPRLYELIRHSNIFSDVKKAYESVNLTMQFFGVPIDEIDQIDDEFLKVLQGKVDEFLRTELSSIQAFADKDYRTSVGVNGRNALMNGWHHLFEIVELLRQFGINAINHLQESHIKWLDAIDDAIEKDKFFNKKHDECAKQTLMTFIEKHVSDLEGIYQQIKELPSQYRRYLYRKIALEVQQKIPAWLENQRKTTFTIQMNRLNEALKSNPNLARHIRHHYPVALIDESQDVNGAQVELIHQVYLSKMIRQAKTKKVDDQASSRGFLLLVGDPKQAIYRFRGGDVANYNYMKSMGVSHENDQPIINQDLTLTVNRRSNGALIESLNSWFSGGENNCHADLGDGIYYQKITAHNQTQRVSWQSSKQQLPSYLGHLPFAVLQASNDSEHDMLEMLTWHINSLLQGKHTIQTSNGQRAIQPNDIAVLSGRHVDLSNIKACLDALHIPSIAAREVNVFQTKAGLDIHTLLLACMEMGNVEKLGRLLTSSLFGQSIDEAMAILGGDDDGNDAIEHKNNRAVQDKQKQELLIYLNKIFDKWRLFGITDALNFALSTYPFSHQAESLWLAIAPLGERYLADVWQILQLVGEQAHLPQLAFFEWYEASMMAGLEVPDDYKRQALPSESGVNLMTIHQSKGLEFPIVYVLGLDKAVSANNTVFYPYSNEQFQRRISPTPHQSKKENHYKELDQKESLDEKKRLAYVALTRASEQVYVVTQELRQKKQLDLRPLFLWCETTDITLTMPSRMQNQMDWLNLDAQDYIKMPYESDCDELSLIDYHAWNDVIPNADFFGECQTSFTSLVDRLERSRSRLVGHSDYGEVVLVGMTDETVVDDIRHTFMRGLTAGDFLHQVLQKVPVQGEPSQILQNISRTVDEVARLMGLTEYMSQKAQKLPNHEMTDDKNTPHRQLVLWIDEIIHAPFAASGMSLCSLNVKNSVRELGFLLGIKQGFGIDELNAVFAKYCDKPMSLFDDKNRCCYRHLKGEIDLMYEHDGRFYILDYKSNFLGSLPQDYHPSAMNDAMDAAGYWLQAAIYQVALHRLLKMRISDYVGNEHKYLGSVEYLFLRGITNDHSLGRLVWEVPIELVRHLDNLLS</sequence>